<sequence length="137" mass="14541">MSAWAAAFCQSTSLTFPQTVLSEKRLNALFQVLAMAGFAIPGPVTLPQLTVVCALVASVGSWPEGNPEFPPAHGDRASRPSAPHPSWGSREGERVNACEVPGANRQKRVGRDGRACRGGGQAPHSFQLLETRVYISG</sequence>
<evidence type="ECO:0000313" key="3">
    <source>
        <dbReference type="Proteomes" id="UP000011518"/>
    </source>
</evidence>
<proteinExistence type="predicted"/>
<accession>L9L1Q5</accession>
<dbReference type="AlphaFoldDB" id="L9L1Q5"/>
<evidence type="ECO:0000313" key="2">
    <source>
        <dbReference type="EMBL" id="ELW68684.1"/>
    </source>
</evidence>
<name>L9L1Q5_TUPCH</name>
<protein>
    <submittedName>
        <fullName evidence="2">Uncharacterized protein</fullName>
    </submittedName>
</protein>
<evidence type="ECO:0000256" key="1">
    <source>
        <dbReference type="SAM" id="MobiDB-lite"/>
    </source>
</evidence>
<dbReference type="Proteomes" id="UP000011518">
    <property type="component" value="Unassembled WGS sequence"/>
</dbReference>
<gene>
    <name evidence="2" type="ORF">TREES_T100008896</name>
</gene>
<organism evidence="2 3">
    <name type="scientific">Tupaia chinensis</name>
    <name type="common">Chinese tree shrew</name>
    <name type="synonym">Tupaia belangeri chinensis</name>
    <dbReference type="NCBI Taxonomy" id="246437"/>
    <lineage>
        <taxon>Eukaryota</taxon>
        <taxon>Metazoa</taxon>
        <taxon>Chordata</taxon>
        <taxon>Craniata</taxon>
        <taxon>Vertebrata</taxon>
        <taxon>Euteleostomi</taxon>
        <taxon>Mammalia</taxon>
        <taxon>Eutheria</taxon>
        <taxon>Euarchontoglires</taxon>
        <taxon>Scandentia</taxon>
        <taxon>Tupaiidae</taxon>
        <taxon>Tupaia</taxon>
    </lineage>
</organism>
<reference evidence="3" key="1">
    <citation type="submission" date="2012-07" db="EMBL/GenBank/DDBJ databases">
        <title>Genome of the Chinese tree shrew, a rising model animal genetically related to primates.</title>
        <authorList>
            <person name="Zhang G."/>
            <person name="Fan Y."/>
            <person name="Yao Y."/>
            <person name="Huang Z."/>
        </authorList>
    </citation>
    <scope>NUCLEOTIDE SEQUENCE [LARGE SCALE GENOMIC DNA]</scope>
</reference>
<keyword evidence="3" id="KW-1185">Reference proteome</keyword>
<reference evidence="3" key="2">
    <citation type="journal article" date="2013" name="Nat. Commun.">
        <title>Genome of the Chinese tree shrew.</title>
        <authorList>
            <person name="Fan Y."/>
            <person name="Huang Z.Y."/>
            <person name="Cao C.C."/>
            <person name="Chen C.S."/>
            <person name="Chen Y.X."/>
            <person name="Fan D.D."/>
            <person name="He J."/>
            <person name="Hou H.L."/>
            <person name="Hu L."/>
            <person name="Hu X.T."/>
            <person name="Jiang X.T."/>
            <person name="Lai R."/>
            <person name="Lang Y.S."/>
            <person name="Liang B."/>
            <person name="Liao S.G."/>
            <person name="Mu D."/>
            <person name="Ma Y.Y."/>
            <person name="Niu Y.Y."/>
            <person name="Sun X.Q."/>
            <person name="Xia J.Q."/>
            <person name="Xiao J."/>
            <person name="Xiong Z.Q."/>
            <person name="Xu L."/>
            <person name="Yang L."/>
            <person name="Zhang Y."/>
            <person name="Zhao W."/>
            <person name="Zhao X.D."/>
            <person name="Zheng Y.T."/>
            <person name="Zhou J.M."/>
            <person name="Zhu Y.B."/>
            <person name="Zhang G.J."/>
            <person name="Wang J."/>
            <person name="Yao Y.G."/>
        </authorList>
    </citation>
    <scope>NUCLEOTIDE SEQUENCE [LARGE SCALE GENOMIC DNA]</scope>
</reference>
<dbReference type="InParanoid" id="L9L1Q5"/>
<dbReference type="EMBL" id="KB320563">
    <property type="protein sequence ID" value="ELW68684.1"/>
    <property type="molecule type" value="Genomic_DNA"/>
</dbReference>
<feature type="region of interest" description="Disordered" evidence="1">
    <location>
        <begin position="64"/>
        <end position="122"/>
    </location>
</feature>